<protein>
    <submittedName>
        <fullName evidence="1">Uncharacterized protein</fullName>
    </submittedName>
</protein>
<evidence type="ECO:0000313" key="2">
    <source>
        <dbReference type="Proteomes" id="UP000828048"/>
    </source>
</evidence>
<reference evidence="1 2" key="1">
    <citation type="journal article" date="2021" name="Hortic Res">
        <title>High-quality reference genome and annotation aids understanding of berry development for evergreen blueberry (Vaccinium darrowii).</title>
        <authorList>
            <person name="Yu J."/>
            <person name="Hulse-Kemp A.M."/>
            <person name="Babiker E."/>
            <person name="Staton M."/>
        </authorList>
    </citation>
    <scope>NUCLEOTIDE SEQUENCE [LARGE SCALE GENOMIC DNA]</scope>
    <source>
        <strain evidence="2">cv. NJ 8807/NJ 8810</strain>
        <tissue evidence="1">Young leaf</tissue>
    </source>
</reference>
<gene>
    <name evidence="1" type="ORF">Vadar_005511</name>
</gene>
<name>A0ACB7YJY6_9ERIC</name>
<dbReference type="Proteomes" id="UP000828048">
    <property type="component" value="Chromosome 11"/>
</dbReference>
<keyword evidence="2" id="KW-1185">Reference proteome</keyword>
<proteinExistence type="predicted"/>
<accession>A0ACB7YJY6</accession>
<dbReference type="EMBL" id="CM037161">
    <property type="protein sequence ID" value="KAH7853682.1"/>
    <property type="molecule type" value="Genomic_DNA"/>
</dbReference>
<evidence type="ECO:0000313" key="1">
    <source>
        <dbReference type="EMBL" id="KAH7853682.1"/>
    </source>
</evidence>
<sequence>MIVSYEEFLDRLLFTCDPLDVTSVGKCSFIIHKACTENTPKDIQNHPFHPQHDLALSFGHHLSSDQDICNACGDDLKMGFVYKCSSTPHCSFALDVKCAFLTLADISKILLPPHPHRLFSCHKGMYRFSYFPEPKYFSYSCTCCKLPSIDNDASRPIRGSRTVLVCLECKALFLHQSCAEIPWTIEKHPFHPSHPLLLLPRVPNPGPCFTCNLCRQKKQDGFAYHCPQCSFFLDVRCASLKPKRDNWVDNDFQQLSHFHPLIVCEEDEKKTFFRTSYSCGACGHPFPFQSKIYYSHECKCLLDESCADQLVQDIKHVLHPDHELTFWYRPLLSGYRKCRACLSSIGDSGYECFECGFYLDIKCAMLNPTVLTSPLHRKPLIFHEEADRKQCCNVCKQPCDTSFYRSLARDYAVHVLCLETFPTEYQSVLHRPHLLTLRTLPQPNPLTVRLFKKEQESFFCQVCHRKELGNPVYSCEICRYNAHPHCVYTRKRTFQEFKKSLESDENETKEVESVLQAFGKMDKSNWLYYSHTATTDIEMPSQKLRFPPWENWDAESKVIEIKTGIWILEDFAPLLDALVKKYGDFFSGPSLSPFPKMLFVTTVCEVLRNMSITNVTDVTKNLLLTWFQGFALGKHAGLDMAFAFDRLLRVATAQFGLHAGLFIDPNFALFGDDEVDEQRALVLHSPMSLGKFKLLDELKELGKEREKLEKTLKGERSMYEWKKEWLTDTLELMREKAFVIPL</sequence>
<organism evidence="1 2">
    <name type="scientific">Vaccinium darrowii</name>
    <dbReference type="NCBI Taxonomy" id="229202"/>
    <lineage>
        <taxon>Eukaryota</taxon>
        <taxon>Viridiplantae</taxon>
        <taxon>Streptophyta</taxon>
        <taxon>Embryophyta</taxon>
        <taxon>Tracheophyta</taxon>
        <taxon>Spermatophyta</taxon>
        <taxon>Magnoliopsida</taxon>
        <taxon>eudicotyledons</taxon>
        <taxon>Gunneridae</taxon>
        <taxon>Pentapetalae</taxon>
        <taxon>asterids</taxon>
        <taxon>Ericales</taxon>
        <taxon>Ericaceae</taxon>
        <taxon>Vaccinioideae</taxon>
        <taxon>Vaccinieae</taxon>
        <taxon>Vaccinium</taxon>
    </lineage>
</organism>
<comment type="caution">
    <text evidence="1">The sequence shown here is derived from an EMBL/GenBank/DDBJ whole genome shotgun (WGS) entry which is preliminary data.</text>
</comment>